<comment type="similarity">
    <text evidence="2">Belongs to the monovalent cation:proton antiporter 2 (CPA2) transporter (TC 2.A.37) family.</text>
</comment>
<evidence type="ECO:0000256" key="7">
    <source>
        <dbReference type="ARBA" id="ARBA00023136"/>
    </source>
</evidence>
<dbReference type="PANTHER" id="PTHR42751">
    <property type="entry name" value="SODIUM/HYDROGEN EXCHANGER FAMILY/TRKA DOMAIN PROTEIN"/>
    <property type="match status" value="1"/>
</dbReference>
<keyword evidence="7 9" id="KW-0472">Membrane</keyword>
<feature type="domain" description="RCK C-terminal" evidence="11">
    <location>
        <begin position="573"/>
        <end position="658"/>
    </location>
</feature>
<dbReference type="GO" id="GO:0016020">
    <property type="term" value="C:membrane"/>
    <property type="evidence" value="ECO:0007669"/>
    <property type="project" value="UniProtKB-SubCell"/>
</dbReference>
<feature type="compositionally biased region" description="Basic and acidic residues" evidence="8">
    <location>
        <begin position="672"/>
        <end position="684"/>
    </location>
</feature>
<evidence type="ECO:0000259" key="10">
    <source>
        <dbReference type="PROSITE" id="PS51201"/>
    </source>
</evidence>
<organism evidence="12 13">
    <name type="scientific">Geobacter soli</name>
    <dbReference type="NCBI Taxonomy" id="1510391"/>
    <lineage>
        <taxon>Bacteria</taxon>
        <taxon>Pseudomonadati</taxon>
        <taxon>Thermodesulfobacteriota</taxon>
        <taxon>Desulfuromonadia</taxon>
        <taxon>Geobacterales</taxon>
        <taxon>Geobacteraceae</taxon>
        <taxon>Geobacter</taxon>
    </lineage>
</organism>
<feature type="transmembrane region" description="Helical" evidence="9">
    <location>
        <begin position="295"/>
        <end position="316"/>
    </location>
</feature>
<dbReference type="AlphaFoldDB" id="A0A0C1TTR8"/>
<dbReference type="PROSITE" id="PS51201">
    <property type="entry name" value="RCK_N"/>
    <property type="match status" value="1"/>
</dbReference>
<feature type="transmembrane region" description="Helical" evidence="9">
    <location>
        <begin position="176"/>
        <end position="195"/>
    </location>
</feature>
<evidence type="ECO:0000313" key="12">
    <source>
        <dbReference type="EMBL" id="KIE44179.1"/>
    </source>
</evidence>
<keyword evidence="4" id="KW-0406">Ion transport</keyword>
<dbReference type="InterPro" id="IPR038770">
    <property type="entry name" value="Na+/solute_symporter_sf"/>
</dbReference>
<dbReference type="InterPro" id="IPR036721">
    <property type="entry name" value="RCK_C_sf"/>
</dbReference>
<feature type="transmembrane region" description="Helical" evidence="9">
    <location>
        <begin position="57"/>
        <end position="76"/>
    </location>
</feature>
<dbReference type="InterPro" id="IPR036291">
    <property type="entry name" value="NAD(P)-bd_dom_sf"/>
</dbReference>
<evidence type="ECO:0000256" key="4">
    <source>
        <dbReference type="ARBA" id="ARBA00022538"/>
    </source>
</evidence>
<feature type="transmembrane region" description="Helical" evidence="9">
    <location>
        <begin position="147"/>
        <end position="170"/>
    </location>
</feature>
<keyword evidence="13" id="KW-1185">Reference proteome</keyword>
<protein>
    <submittedName>
        <fullName evidence="12">Sodium:proton exchanger</fullName>
    </submittedName>
</protein>
<dbReference type="RefSeq" id="WP_039648289.1">
    <property type="nucleotide sequence ID" value="NZ_JXBL01000001.1"/>
</dbReference>
<dbReference type="GO" id="GO:0008324">
    <property type="term" value="F:monoatomic cation transmembrane transporter activity"/>
    <property type="evidence" value="ECO:0007669"/>
    <property type="project" value="InterPro"/>
</dbReference>
<dbReference type="Gene3D" id="3.30.70.1450">
    <property type="entry name" value="Regulator of K+ conductance, C-terminal domain"/>
    <property type="match status" value="1"/>
</dbReference>
<feature type="region of interest" description="Disordered" evidence="8">
    <location>
        <begin position="661"/>
        <end position="684"/>
    </location>
</feature>
<dbReference type="Gene3D" id="3.40.50.720">
    <property type="entry name" value="NAD(P)-binding Rossmann-like Domain"/>
    <property type="match status" value="1"/>
</dbReference>
<evidence type="ECO:0000256" key="2">
    <source>
        <dbReference type="ARBA" id="ARBA00005551"/>
    </source>
</evidence>
<keyword evidence="5 9" id="KW-0812">Transmembrane</keyword>
<evidence type="ECO:0000256" key="9">
    <source>
        <dbReference type="SAM" id="Phobius"/>
    </source>
</evidence>
<feature type="domain" description="RCK N-terminal" evidence="10">
    <location>
        <begin position="408"/>
        <end position="525"/>
    </location>
</feature>
<feature type="transmembrane region" description="Helical" evidence="9">
    <location>
        <begin position="85"/>
        <end position="109"/>
    </location>
</feature>
<proteinExistence type="inferred from homology"/>
<keyword evidence="6 9" id="KW-1133">Transmembrane helix</keyword>
<name>A0A0C1TTR8_9BACT</name>
<reference evidence="12 13" key="1">
    <citation type="submission" date="2015-01" db="EMBL/GenBank/DDBJ databases">
        <title>Genome sequence of the anaerobic bacterium Geobacter soli GSS01, a dissimilatory Fe(III) reducer from soil.</title>
        <authorList>
            <person name="Yang G."/>
            <person name="Zhou S."/>
        </authorList>
    </citation>
    <scope>NUCLEOTIDE SEQUENCE [LARGE SCALE GENOMIC DNA]</scope>
    <source>
        <strain evidence="12 13">GSS01</strain>
    </source>
</reference>
<comment type="subcellular location">
    <subcellularLocation>
        <location evidence="1">Membrane</location>
        <topology evidence="1">Multi-pass membrane protein</topology>
    </subcellularLocation>
</comment>
<dbReference type="InterPro" id="IPR003148">
    <property type="entry name" value="RCK_N"/>
</dbReference>
<feature type="transmembrane region" description="Helical" evidence="9">
    <location>
        <begin position="216"/>
        <end position="249"/>
    </location>
</feature>
<feature type="transmembrane region" description="Helical" evidence="9">
    <location>
        <begin position="115"/>
        <end position="135"/>
    </location>
</feature>
<dbReference type="InterPro" id="IPR006037">
    <property type="entry name" value="RCK_C"/>
</dbReference>
<dbReference type="Pfam" id="PF00999">
    <property type="entry name" value="Na_H_Exchanger"/>
    <property type="match status" value="1"/>
</dbReference>
<gene>
    <name evidence="12" type="ORF">SE37_08985</name>
</gene>
<accession>A0A0C1TTR8</accession>
<evidence type="ECO:0000256" key="1">
    <source>
        <dbReference type="ARBA" id="ARBA00004141"/>
    </source>
</evidence>
<comment type="caution">
    <text evidence="12">The sequence shown here is derived from an EMBL/GenBank/DDBJ whole genome shotgun (WGS) entry which is preliminary data.</text>
</comment>
<dbReference type="PANTHER" id="PTHR42751:SF3">
    <property type="entry name" value="SODIUM_GLUTAMATE SYMPORTER"/>
    <property type="match status" value="1"/>
</dbReference>
<dbReference type="Pfam" id="PF02254">
    <property type="entry name" value="TrkA_N"/>
    <property type="match status" value="1"/>
</dbReference>
<keyword evidence="4" id="KW-0630">Potassium</keyword>
<feature type="transmembrane region" description="Helical" evidence="9">
    <location>
        <begin position="269"/>
        <end position="288"/>
    </location>
</feature>
<evidence type="ECO:0000256" key="3">
    <source>
        <dbReference type="ARBA" id="ARBA00022448"/>
    </source>
</evidence>
<keyword evidence="3" id="KW-0813">Transport</keyword>
<dbReference type="Pfam" id="PF02080">
    <property type="entry name" value="TrkA_C"/>
    <property type="match status" value="1"/>
</dbReference>
<dbReference type="GO" id="GO:1902600">
    <property type="term" value="P:proton transmembrane transport"/>
    <property type="evidence" value="ECO:0007669"/>
    <property type="project" value="InterPro"/>
</dbReference>
<evidence type="ECO:0000256" key="5">
    <source>
        <dbReference type="ARBA" id="ARBA00022692"/>
    </source>
</evidence>
<dbReference type="SUPFAM" id="SSF116726">
    <property type="entry name" value="TrkA C-terminal domain-like"/>
    <property type="match status" value="1"/>
</dbReference>
<dbReference type="InterPro" id="IPR006153">
    <property type="entry name" value="Cation/H_exchanger_TM"/>
</dbReference>
<sequence>MEFQVLRDMEILFGLAVFTVVLLRRLMFPSIIGFLATGILAGPYALGLIKDTHQVEQMAEIGVVLLLFTIGIEYSLKELMRIKHLVFWGGGMQVGVTIAIVAVLAYAFGIPLSQATFFGFLVALSSTAILMKLLMDKGEMDTPHGKMALGILIFQDLCVVPLMLFTPFLAGAGNGWTGIVLVSLKAAAVVVVAHFGSRFLVPWIFEQVVKSRSRELFILTIIFIGFGTAWLTAQVGLSLALGAFIAGLAISESEYSHQALGDIIPFRDAFMSLFFISVGMLLDLSVLVRQPVLVVTLVLTILVVKFLVTGGAAMALGIPARVGIVTALSLAQVGEFSFILSQTGMQYGLLSKEFYQIFLAASVATMALTPLCLKIGAPVATYLVGVLPTPLIRGRGALRGKEKKLSLTDHVIVVGYGVNGRNLSRVLKVQKIPHVVIETNPFTVSTEKSKGTRIMFGDATRPEVLTHSAVERARSIVIAISDAAASRRVVAQARQMSPTIHIIVRTRYIAEMEPLYKLGANEVVPEEFETSIEIFSRVLRNFLVPQDQIEQCVGEIRRGSYDMFRTMSRRHSHAVGIAGYLSGAEIATFRVKKGASIEGESLRQGTLRARSGATLLVIKRGDEVTPNPDPVWVLHEGDIVLLLGTPEQLAAASRLFDAPAAGGGPVAAPRADNSRHDTSNRRDQ</sequence>
<dbReference type="PROSITE" id="PS51202">
    <property type="entry name" value="RCK_C"/>
    <property type="match status" value="1"/>
</dbReference>
<dbReference type="SUPFAM" id="SSF51735">
    <property type="entry name" value="NAD(P)-binding Rossmann-fold domains"/>
    <property type="match status" value="1"/>
</dbReference>
<keyword evidence="4" id="KW-0633">Potassium transport</keyword>
<dbReference type="EMBL" id="JXBL01000001">
    <property type="protein sequence ID" value="KIE44179.1"/>
    <property type="molecule type" value="Genomic_DNA"/>
</dbReference>
<evidence type="ECO:0000313" key="13">
    <source>
        <dbReference type="Proteomes" id="UP000031433"/>
    </source>
</evidence>
<dbReference type="Gene3D" id="1.20.1530.20">
    <property type="match status" value="1"/>
</dbReference>
<dbReference type="GO" id="GO:0006813">
    <property type="term" value="P:potassium ion transport"/>
    <property type="evidence" value="ECO:0007669"/>
    <property type="project" value="UniProtKB-KW"/>
</dbReference>
<dbReference type="Proteomes" id="UP000031433">
    <property type="component" value="Unassembled WGS sequence"/>
</dbReference>
<evidence type="ECO:0000256" key="8">
    <source>
        <dbReference type="SAM" id="MobiDB-lite"/>
    </source>
</evidence>
<dbReference type="GO" id="GO:0015297">
    <property type="term" value="F:antiporter activity"/>
    <property type="evidence" value="ECO:0007669"/>
    <property type="project" value="InterPro"/>
</dbReference>
<evidence type="ECO:0000256" key="6">
    <source>
        <dbReference type="ARBA" id="ARBA00022989"/>
    </source>
</evidence>
<evidence type="ECO:0000259" key="11">
    <source>
        <dbReference type="PROSITE" id="PS51202"/>
    </source>
</evidence>